<dbReference type="PROSITE" id="PS50109">
    <property type="entry name" value="HIS_KIN"/>
    <property type="match status" value="1"/>
</dbReference>
<evidence type="ECO:0000256" key="9">
    <source>
        <dbReference type="ARBA" id="ARBA00023012"/>
    </source>
</evidence>
<evidence type="ECO:0000259" key="11">
    <source>
        <dbReference type="PROSITE" id="PS50109"/>
    </source>
</evidence>
<evidence type="ECO:0000259" key="12">
    <source>
        <dbReference type="PROSITE" id="PS50894"/>
    </source>
</evidence>
<dbReference type="InterPro" id="IPR008207">
    <property type="entry name" value="Sig_transdc_His_kin_Hpt_dom"/>
</dbReference>
<evidence type="ECO:0000256" key="4">
    <source>
        <dbReference type="ARBA" id="ARBA00022553"/>
    </source>
</evidence>
<feature type="domain" description="HPt" evidence="12">
    <location>
        <begin position="1"/>
        <end position="103"/>
    </location>
</feature>
<keyword evidence="5" id="KW-0808">Transferase</keyword>
<dbReference type="SMART" id="SM01231">
    <property type="entry name" value="H-kinase_dim"/>
    <property type="match status" value="1"/>
</dbReference>
<dbReference type="Proteomes" id="UP000204391">
    <property type="component" value="Chromosome"/>
</dbReference>
<dbReference type="KEGG" id="vne:CFK40_12155"/>
<organism evidence="13 14">
    <name type="scientific">Virgibacillus necropolis</name>
    <dbReference type="NCBI Taxonomy" id="163877"/>
    <lineage>
        <taxon>Bacteria</taxon>
        <taxon>Bacillati</taxon>
        <taxon>Bacillota</taxon>
        <taxon>Bacilli</taxon>
        <taxon>Bacillales</taxon>
        <taxon>Bacillaceae</taxon>
        <taxon>Virgibacillus</taxon>
    </lineage>
</organism>
<keyword evidence="7" id="KW-0418">Kinase</keyword>
<dbReference type="Pfam" id="PF02518">
    <property type="entry name" value="HATPase_c"/>
    <property type="match status" value="1"/>
</dbReference>
<dbReference type="SUPFAM" id="SSF47384">
    <property type="entry name" value="Homodimeric domain of signal transducing histidine kinase"/>
    <property type="match status" value="1"/>
</dbReference>
<evidence type="ECO:0000256" key="1">
    <source>
        <dbReference type="ARBA" id="ARBA00000085"/>
    </source>
</evidence>
<feature type="modified residue" description="Phosphohistidine" evidence="10">
    <location>
        <position position="46"/>
    </location>
</feature>
<dbReference type="Pfam" id="PF02895">
    <property type="entry name" value="H-kinase_dim"/>
    <property type="match status" value="1"/>
</dbReference>
<dbReference type="EMBL" id="CP022437">
    <property type="protein sequence ID" value="ASN05708.1"/>
    <property type="molecule type" value="Genomic_DNA"/>
</dbReference>
<keyword evidence="4 10" id="KW-0597">Phosphoprotein</keyword>
<evidence type="ECO:0000256" key="5">
    <source>
        <dbReference type="ARBA" id="ARBA00022679"/>
    </source>
</evidence>
<dbReference type="GO" id="GO:0000155">
    <property type="term" value="F:phosphorelay sensor kinase activity"/>
    <property type="evidence" value="ECO:0007669"/>
    <property type="project" value="InterPro"/>
</dbReference>
<dbReference type="PRINTS" id="PR00344">
    <property type="entry name" value="BCTRLSENSOR"/>
</dbReference>
<reference evidence="13 14" key="1">
    <citation type="journal article" date="2003" name="Int. J. Syst. Evol. Microbiol.">
        <title>Virgibacillus carmonensis sp. nov., Virgibacillus necropolis sp. nov. and Virgibacillus picturae sp. nov., three novel species isolated from deteriorated mural paintings, transfer of the species of the genus salibacillus to Virgibacillus, as Virgibacillus marismortui comb. nov. and Virgibacillus salexigens comb. nov., and emended description of the genus Virgibacillus.</title>
        <authorList>
            <person name="Heyrman J."/>
            <person name="Logan N.A."/>
            <person name="Busse H.J."/>
            <person name="Balcaen A."/>
            <person name="Lebbe L."/>
            <person name="Rodriguez-Diaz M."/>
            <person name="Swings J."/>
            <person name="De Vos P."/>
        </authorList>
    </citation>
    <scope>NUCLEOTIDE SEQUENCE [LARGE SCALE GENOMIC DNA]</scope>
    <source>
        <strain evidence="13 14">LMG 19488</strain>
    </source>
</reference>
<dbReference type="InterPro" id="IPR004358">
    <property type="entry name" value="Sig_transdc_His_kin-like_C"/>
</dbReference>
<keyword evidence="9" id="KW-0902">Two-component regulatory system</keyword>
<evidence type="ECO:0000313" key="13">
    <source>
        <dbReference type="EMBL" id="ASN05708.1"/>
    </source>
</evidence>
<dbReference type="InterPro" id="IPR036097">
    <property type="entry name" value="HisK_dim/P_sf"/>
</dbReference>
<gene>
    <name evidence="13" type="ORF">CFK40_12155</name>
</gene>
<dbReference type="EC" id="2.7.13.3" evidence="2"/>
<dbReference type="InterPro" id="IPR036641">
    <property type="entry name" value="HPT_dom_sf"/>
</dbReference>
<dbReference type="GO" id="GO:0005737">
    <property type="term" value="C:cytoplasm"/>
    <property type="evidence" value="ECO:0007669"/>
    <property type="project" value="InterPro"/>
</dbReference>
<protein>
    <recommendedName>
        <fullName evidence="2">histidine kinase</fullName>
        <ecNumber evidence="2">2.7.13.3</ecNumber>
    </recommendedName>
</protein>
<sequence length="412" mass="45541">MDTAHYLDVFLDESNEHLESLYKQLIALEKNPTEKSTIDDIFRSAHTLKGMSAAMGFDDLANLTHQLENIFDGIRYDKIIITTETMDVLFESVDHLNAMVESITGGGNGKRDMEQIIDSLKKIENGDCVVSTPKTIASGEKMTDVLGVKKKSSSSKTIRVNIERLDSLINLFDELVIDRGRLEQISSELNHNDLQATVERMSRVSSDLQRMILTMRMVPVEQVFSRFPQMIRRLARDLGKNVEIEIVGAETELDRTVIDKIGDPFVHLIRNAMDHGIEAPNVRKVNGKPKHGTIKLHAYYSGNHVFIEISDDGAGINKDKVLNKALSDGVITENQAGTLADQQVYELIMASGFSTAETITDISGRGVGLDVVKSTIESLGGTITIDTKLGKGSTFSIQLPLTLASTRSSWNC</sequence>
<dbReference type="Gene3D" id="1.10.287.560">
    <property type="entry name" value="Histidine kinase CheA-like, homodimeric domain"/>
    <property type="match status" value="1"/>
</dbReference>
<evidence type="ECO:0000256" key="7">
    <source>
        <dbReference type="ARBA" id="ARBA00022777"/>
    </source>
</evidence>
<feature type="domain" description="Histidine kinase" evidence="11">
    <location>
        <begin position="153"/>
        <end position="403"/>
    </location>
</feature>
<dbReference type="GO" id="GO:0006935">
    <property type="term" value="P:chemotaxis"/>
    <property type="evidence" value="ECO:0007669"/>
    <property type="project" value="UniProtKB-KW"/>
</dbReference>
<accession>A0A221MDD7</accession>
<dbReference type="GO" id="GO:0005524">
    <property type="term" value="F:ATP binding"/>
    <property type="evidence" value="ECO:0007669"/>
    <property type="project" value="UniProtKB-KW"/>
</dbReference>
<proteinExistence type="predicted"/>
<dbReference type="CDD" id="cd16916">
    <property type="entry name" value="HATPase_CheA-like"/>
    <property type="match status" value="1"/>
</dbReference>
<dbReference type="SMART" id="SM00073">
    <property type="entry name" value="HPT"/>
    <property type="match status" value="1"/>
</dbReference>
<evidence type="ECO:0000256" key="2">
    <source>
        <dbReference type="ARBA" id="ARBA00012438"/>
    </source>
</evidence>
<dbReference type="PANTHER" id="PTHR43395">
    <property type="entry name" value="SENSOR HISTIDINE KINASE CHEA"/>
    <property type="match status" value="1"/>
</dbReference>
<dbReference type="PANTHER" id="PTHR43395:SF1">
    <property type="entry name" value="CHEMOTAXIS PROTEIN CHEA"/>
    <property type="match status" value="1"/>
</dbReference>
<dbReference type="Gene3D" id="1.20.120.160">
    <property type="entry name" value="HPT domain"/>
    <property type="match status" value="1"/>
</dbReference>
<dbReference type="InterPro" id="IPR003594">
    <property type="entry name" value="HATPase_dom"/>
</dbReference>
<dbReference type="SMART" id="SM00387">
    <property type="entry name" value="HATPase_c"/>
    <property type="match status" value="1"/>
</dbReference>
<dbReference type="SUPFAM" id="SSF55874">
    <property type="entry name" value="ATPase domain of HSP90 chaperone/DNA topoisomerase II/histidine kinase"/>
    <property type="match status" value="1"/>
</dbReference>
<dbReference type="PROSITE" id="PS50894">
    <property type="entry name" value="HPT"/>
    <property type="match status" value="1"/>
</dbReference>
<evidence type="ECO:0000256" key="3">
    <source>
        <dbReference type="ARBA" id="ARBA00022500"/>
    </source>
</evidence>
<dbReference type="CDD" id="cd00088">
    <property type="entry name" value="HPT"/>
    <property type="match status" value="1"/>
</dbReference>
<dbReference type="InterPro" id="IPR005467">
    <property type="entry name" value="His_kinase_dom"/>
</dbReference>
<dbReference type="InterPro" id="IPR037006">
    <property type="entry name" value="CheA-like_homodim_sf"/>
</dbReference>
<dbReference type="InterPro" id="IPR051315">
    <property type="entry name" value="Bact_Chemotaxis_CheA"/>
</dbReference>
<keyword evidence="8" id="KW-0067">ATP-binding</keyword>
<evidence type="ECO:0000256" key="8">
    <source>
        <dbReference type="ARBA" id="ARBA00022840"/>
    </source>
</evidence>
<dbReference type="AlphaFoldDB" id="A0A221MDD7"/>
<dbReference type="SUPFAM" id="SSF47226">
    <property type="entry name" value="Histidine-containing phosphotransfer domain, HPT domain"/>
    <property type="match status" value="1"/>
</dbReference>
<evidence type="ECO:0000256" key="6">
    <source>
        <dbReference type="ARBA" id="ARBA00022741"/>
    </source>
</evidence>
<evidence type="ECO:0000256" key="10">
    <source>
        <dbReference type="PROSITE-ProRule" id="PRU00110"/>
    </source>
</evidence>
<dbReference type="InterPro" id="IPR004105">
    <property type="entry name" value="CheA-like_dim"/>
</dbReference>
<evidence type="ECO:0000313" key="14">
    <source>
        <dbReference type="Proteomes" id="UP000204391"/>
    </source>
</evidence>
<name>A0A221MDD7_9BACI</name>
<dbReference type="FunFam" id="3.30.565.10:FF:000016">
    <property type="entry name" value="Chemotaxis protein CheA, putative"/>
    <property type="match status" value="1"/>
</dbReference>
<dbReference type="Gene3D" id="3.30.565.10">
    <property type="entry name" value="Histidine kinase-like ATPase, C-terminal domain"/>
    <property type="match status" value="1"/>
</dbReference>
<dbReference type="InterPro" id="IPR036890">
    <property type="entry name" value="HATPase_C_sf"/>
</dbReference>
<keyword evidence="3" id="KW-0145">Chemotaxis</keyword>
<comment type="catalytic activity">
    <reaction evidence="1">
        <text>ATP + protein L-histidine = ADP + protein N-phospho-L-histidine.</text>
        <dbReference type="EC" id="2.7.13.3"/>
    </reaction>
</comment>
<dbReference type="Pfam" id="PF01627">
    <property type="entry name" value="Hpt"/>
    <property type="match status" value="1"/>
</dbReference>
<keyword evidence="14" id="KW-1185">Reference proteome</keyword>
<keyword evidence="6" id="KW-0547">Nucleotide-binding</keyword>
<dbReference type="OrthoDB" id="9803176at2"/>